<dbReference type="SUPFAM" id="SSF48310">
    <property type="entry name" value="Aldehyde ferredoxin oxidoreductase, C-terminal domains"/>
    <property type="match status" value="1"/>
</dbReference>
<organism evidence="10">
    <name type="scientific">Candidatus Methanogaster sp. ANME-2c ERB4</name>
    <dbReference type="NCBI Taxonomy" id="2759911"/>
    <lineage>
        <taxon>Archaea</taxon>
        <taxon>Methanobacteriati</taxon>
        <taxon>Methanobacteriota</taxon>
        <taxon>Stenosarchaea group</taxon>
        <taxon>Methanomicrobia</taxon>
        <taxon>Methanosarcinales</taxon>
        <taxon>ANME-2 cluster</taxon>
        <taxon>Candidatus Methanogasteraceae</taxon>
        <taxon>Candidatus Methanogaster</taxon>
    </lineage>
</organism>
<feature type="domain" description="Aldehyde ferredoxin oxidoreductase N-terminal" evidence="9">
    <location>
        <begin position="26"/>
        <end position="227"/>
    </location>
</feature>
<evidence type="ECO:0000256" key="3">
    <source>
        <dbReference type="ARBA" id="ARBA00022485"/>
    </source>
</evidence>
<dbReference type="Gene3D" id="1.10.569.10">
    <property type="entry name" value="Aldehyde Ferredoxin Oxidoreductase Protein, subunit A, domain 2"/>
    <property type="match status" value="1"/>
</dbReference>
<evidence type="ECO:0000256" key="1">
    <source>
        <dbReference type="ARBA" id="ARBA00001966"/>
    </source>
</evidence>
<dbReference type="InterPro" id="IPR036503">
    <property type="entry name" value="Ald_Fedxn_OxRdtase_N_sf"/>
</dbReference>
<dbReference type="Pfam" id="PF01314">
    <property type="entry name" value="AFOR_C"/>
    <property type="match status" value="1"/>
</dbReference>
<dbReference type="SMART" id="SM00790">
    <property type="entry name" value="AFOR_N"/>
    <property type="match status" value="1"/>
</dbReference>
<protein>
    <submittedName>
        <fullName evidence="10">Tungsten-containing aldehyde ferredoxin oxidoreductase</fullName>
        <ecNumber evidence="10">1.2.7.5</ecNumber>
    </submittedName>
</protein>
<dbReference type="InterPro" id="IPR001203">
    <property type="entry name" value="OxRdtase_Ald_Fedxn_C"/>
</dbReference>
<dbReference type="InterPro" id="IPR013985">
    <property type="entry name" value="Ald_Fedxn_OxRdtase_dom3"/>
</dbReference>
<dbReference type="GO" id="GO:0033726">
    <property type="term" value="F:aldehyde ferredoxin oxidoreductase activity"/>
    <property type="evidence" value="ECO:0007669"/>
    <property type="project" value="UniProtKB-EC"/>
</dbReference>
<evidence type="ECO:0000256" key="8">
    <source>
        <dbReference type="ARBA" id="ARBA00049934"/>
    </source>
</evidence>
<comment type="similarity">
    <text evidence="2">Belongs to the AOR/FOR family.</text>
</comment>
<dbReference type="PANTHER" id="PTHR30038">
    <property type="entry name" value="ALDEHYDE FERREDOXIN OXIDOREDUCTASE"/>
    <property type="match status" value="1"/>
</dbReference>
<dbReference type="InterPro" id="IPR013983">
    <property type="entry name" value="Ald_Fedxn_OxRdtase_N"/>
</dbReference>
<dbReference type="PANTHER" id="PTHR30038:SF7">
    <property type="entry name" value="TUNGSTEN-CONTAINING GLYCERALDEHYDE-3-PHOSPHATE:FERREDOXIN OXIDOREDUCTASE"/>
    <property type="match status" value="1"/>
</dbReference>
<dbReference type="EMBL" id="MT631356">
    <property type="protein sequence ID" value="QNO48625.1"/>
    <property type="molecule type" value="Genomic_DNA"/>
</dbReference>
<dbReference type="GO" id="GO:0046872">
    <property type="term" value="F:metal ion binding"/>
    <property type="evidence" value="ECO:0007669"/>
    <property type="project" value="UniProtKB-KW"/>
</dbReference>
<dbReference type="SUPFAM" id="SSF56228">
    <property type="entry name" value="Aldehyde ferredoxin oxidoreductase, N-terminal domain"/>
    <property type="match status" value="1"/>
</dbReference>
<evidence type="ECO:0000256" key="4">
    <source>
        <dbReference type="ARBA" id="ARBA00022723"/>
    </source>
</evidence>
<keyword evidence="7" id="KW-0411">Iron-sulfur</keyword>
<accession>A0A7G9YKU1</accession>
<proteinExistence type="inferred from homology"/>
<dbReference type="GO" id="GO:0009055">
    <property type="term" value="F:electron transfer activity"/>
    <property type="evidence" value="ECO:0007669"/>
    <property type="project" value="InterPro"/>
</dbReference>
<gene>
    <name evidence="10" type="primary">aor</name>
    <name evidence="10" type="ORF">LKGCFIDI_00027</name>
</gene>
<evidence type="ECO:0000256" key="5">
    <source>
        <dbReference type="ARBA" id="ARBA00023002"/>
    </source>
</evidence>
<dbReference type="EC" id="1.2.7.5" evidence="10"/>
<dbReference type="InterPro" id="IPR036021">
    <property type="entry name" value="Tungsten_al_ferr_oxy-like_C"/>
</dbReference>
<reference evidence="10" key="1">
    <citation type="submission" date="2020-06" db="EMBL/GenBank/DDBJ databases">
        <title>Unique genomic features of the anaerobic methanotrophic archaea.</title>
        <authorList>
            <person name="Chadwick G.L."/>
            <person name="Skennerton C.T."/>
            <person name="Laso-Perez R."/>
            <person name="Leu A.O."/>
            <person name="Speth D.R."/>
            <person name="Yu H."/>
            <person name="Morgan-Lang C."/>
            <person name="Hatzenpichler R."/>
            <person name="Goudeau D."/>
            <person name="Malmstrom R."/>
            <person name="Brazelton W.J."/>
            <person name="Woyke T."/>
            <person name="Hallam S.J."/>
            <person name="Tyson G.W."/>
            <person name="Wegener G."/>
            <person name="Boetius A."/>
            <person name="Orphan V."/>
        </authorList>
    </citation>
    <scope>NUCLEOTIDE SEQUENCE</scope>
</reference>
<keyword evidence="4" id="KW-0479">Metal-binding</keyword>
<dbReference type="Gene3D" id="1.10.599.10">
    <property type="entry name" value="Aldehyde Ferredoxin Oxidoreductase Protein, subunit A, domain 3"/>
    <property type="match status" value="1"/>
</dbReference>
<dbReference type="InterPro" id="IPR051919">
    <property type="entry name" value="W-dependent_AOR"/>
</dbReference>
<keyword evidence="3" id="KW-0004">4Fe-4S</keyword>
<evidence type="ECO:0000256" key="7">
    <source>
        <dbReference type="ARBA" id="ARBA00023014"/>
    </source>
</evidence>
<dbReference type="Pfam" id="PF02730">
    <property type="entry name" value="AFOR_N"/>
    <property type="match status" value="1"/>
</dbReference>
<evidence type="ECO:0000259" key="9">
    <source>
        <dbReference type="SMART" id="SM00790"/>
    </source>
</evidence>
<evidence type="ECO:0000256" key="2">
    <source>
        <dbReference type="ARBA" id="ARBA00011032"/>
    </source>
</evidence>
<keyword evidence="6" id="KW-0408">Iron</keyword>
<dbReference type="Gene3D" id="3.60.9.10">
    <property type="entry name" value="Aldehyde ferredoxin oxidoreductase, N-terminal domain"/>
    <property type="match status" value="1"/>
</dbReference>
<comment type="cofactor">
    <cofactor evidence="8">
        <name>tungstopterin</name>
        <dbReference type="ChEBI" id="CHEBI:30402"/>
    </cofactor>
</comment>
<evidence type="ECO:0000256" key="6">
    <source>
        <dbReference type="ARBA" id="ARBA00023004"/>
    </source>
</evidence>
<sequence length="676" mass="74837">MAVIRRVCDARRSHEHKKRMKKMYGWRGTILRVDLTREKVTKQPLDESIARNFIGGRGLNSKTLFDMVTPGIDPLGPENVLCLAPGPLTGTPLCMTSRIAVSTLSPCSGILGDGNAGGSFAAFLKLAGYDQIVITGRASSPKYLWIDDGNVELGDASDVWGKTTWEIADVLHKRYGKQIGVACIGPAGENLVRFASTIVDKYSSAATGSGAVWGSKNLKAIAVRGTGKVELARPEEFEQLAQDDREFFLKDHLQHEVIAVYGTHIGMMYWQPGYRYFRKKLSADEIPADLTPDGWKKYEIGRTGCYGCPVRCKDVYRIPAGRHAGEEGSALEFECIASLGTNCGIQDPIAIMEMGNLADAYGMDVIGLGNAIAFAKDLYSRGIITKEDTGGLSLDWGDADSQIELIHRIALREGFGNLVAEGMYSFAKIIGRGAMDYCYHVKGISRGTHPPGLFALAHATSTRGADHLRGRSWAYGENDPDFFRILVNTGMFPRISQDPVGGITISERVTTLTDSIGRCKGAVNSWACAVPLVWKYPLWDGLAKLLTAATGIEFDAYRLEEAADRIYILERAFNIRQGITRKHDRLPQKSVMKGTRQEKEELEKHAEMLTDYYRVHGYDPETGVPTRKRLERIGLRYVAEELGAHNPYPDWDGPPLWHLHEYPHGMKRAFVNEPEV</sequence>
<comment type="cofactor">
    <cofactor evidence="1">
        <name>[4Fe-4S] cluster</name>
        <dbReference type="ChEBI" id="CHEBI:49883"/>
    </cofactor>
</comment>
<evidence type="ECO:0000313" key="10">
    <source>
        <dbReference type="EMBL" id="QNO48625.1"/>
    </source>
</evidence>
<name>A0A7G9YKU1_9EURY</name>
<dbReference type="GO" id="GO:0051539">
    <property type="term" value="F:4 iron, 4 sulfur cluster binding"/>
    <property type="evidence" value="ECO:0007669"/>
    <property type="project" value="UniProtKB-KW"/>
</dbReference>
<dbReference type="InterPro" id="IPR013984">
    <property type="entry name" value="Ald_Fedxn_OxRdtase_dom2"/>
</dbReference>
<dbReference type="AlphaFoldDB" id="A0A7G9YKU1"/>
<keyword evidence="5 10" id="KW-0560">Oxidoreductase</keyword>